<evidence type="ECO:0000313" key="2">
    <source>
        <dbReference type="EMBL" id="VEL14340.1"/>
    </source>
</evidence>
<keyword evidence="3" id="KW-1185">Reference proteome</keyword>
<dbReference type="AlphaFoldDB" id="A0A448WL19"/>
<proteinExistence type="predicted"/>
<keyword evidence="1" id="KW-1133">Transmembrane helix</keyword>
<feature type="transmembrane region" description="Helical" evidence="1">
    <location>
        <begin position="109"/>
        <end position="137"/>
    </location>
</feature>
<organism evidence="2 3">
    <name type="scientific">Protopolystoma xenopodis</name>
    <dbReference type="NCBI Taxonomy" id="117903"/>
    <lineage>
        <taxon>Eukaryota</taxon>
        <taxon>Metazoa</taxon>
        <taxon>Spiralia</taxon>
        <taxon>Lophotrochozoa</taxon>
        <taxon>Platyhelminthes</taxon>
        <taxon>Monogenea</taxon>
        <taxon>Polyopisthocotylea</taxon>
        <taxon>Polystomatidea</taxon>
        <taxon>Polystomatidae</taxon>
        <taxon>Protopolystoma</taxon>
    </lineage>
</organism>
<accession>A0A448WL19</accession>
<dbReference type="EMBL" id="CAAALY010020815">
    <property type="protein sequence ID" value="VEL14340.1"/>
    <property type="molecule type" value="Genomic_DNA"/>
</dbReference>
<sequence>MRGRPKDRIQGVSPPACSDGLFPLSTRASVFIRPACVCVCVCVCVRCVCICPPLKGEIIRQYGFSPLFVPVNGQIGVKLRQTIDFPARKESWGQTTEKRMECSRKGRCVCLYTCSLACLSLCLPACVRACMRVYLWVCMRIYVLPRMESENPFGQGQTYQSVTLTMADPSAGVFKVCTPTTMPRLGDEFESLMSAKSWEQSPN</sequence>
<gene>
    <name evidence="2" type="ORF">PXEA_LOCUS7780</name>
</gene>
<name>A0A448WL19_9PLAT</name>
<keyword evidence="1" id="KW-0472">Membrane</keyword>
<keyword evidence="1" id="KW-0812">Transmembrane</keyword>
<dbReference type="Proteomes" id="UP000784294">
    <property type="component" value="Unassembled WGS sequence"/>
</dbReference>
<protein>
    <submittedName>
        <fullName evidence="2">Uncharacterized protein</fullName>
    </submittedName>
</protein>
<reference evidence="2" key="1">
    <citation type="submission" date="2018-11" db="EMBL/GenBank/DDBJ databases">
        <authorList>
            <consortium name="Pathogen Informatics"/>
        </authorList>
    </citation>
    <scope>NUCLEOTIDE SEQUENCE</scope>
</reference>
<evidence type="ECO:0000313" key="3">
    <source>
        <dbReference type="Proteomes" id="UP000784294"/>
    </source>
</evidence>
<comment type="caution">
    <text evidence="2">The sequence shown here is derived from an EMBL/GenBank/DDBJ whole genome shotgun (WGS) entry which is preliminary data.</text>
</comment>
<evidence type="ECO:0000256" key="1">
    <source>
        <dbReference type="SAM" id="Phobius"/>
    </source>
</evidence>